<feature type="domain" description="LCCL" evidence="3">
    <location>
        <begin position="152"/>
        <end position="231"/>
    </location>
</feature>
<evidence type="ECO:0000256" key="2">
    <source>
        <dbReference type="SAM" id="Phobius"/>
    </source>
</evidence>
<dbReference type="InterPro" id="IPR051957">
    <property type="entry name" value="CRISP-LCCL_domain"/>
</dbReference>
<keyword evidence="2" id="KW-1133">Transmembrane helix</keyword>
<dbReference type="Proteomes" id="UP000758603">
    <property type="component" value="Unassembled WGS sequence"/>
</dbReference>
<proteinExistence type="predicted"/>
<dbReference type="PANTHER" id="PTHR31331:SF1">
    <property type="entry name" value="CYSTEINE RICH SECRETORY PROTEIN LCCL DOMAIN CONTAINING 2"/>
    <property type="match status" value="1"/>
</dbReference>
<feature type="transmembrane region" description="Helical" evidence="2">
    <location>
        <begin position="319"/>
        <end position="337"/>
    </location>
</feature>
<comment type="caution">
    <text evidence="4">The sequence shown here is derived from an EMBL/GenBank/DDBJ whole genome shotgun (WGS) entry which is preliminary data.</text>
</comment>
<dbReference type="GeneID" id="70131391"/>
<feature type="transmembrane region" description="Helical" evidence="2">
    <location>
        <begin position="375"/>
        <end position="393"/>
    </location>
</feature>
<accession>A0A9P9A003</accession>
<dbReference type="EMBL" id="JAGPXC010000003">
    <property type="protein sequence ID" value="KAH6655539.1"/>
    <property type="molecule type" value="Genomic_DNA"/>
</dbReference>
<dbReference type="OrthoDB" id="441660at2759"/>
<evidence type="ECO:0000313" key="5">
    <source>
        <dbReference type="Proteomes" id="UP000758603"/>
    </source>
</evidence>
<sequence length="596" mass="65016">MKFGSMTSITMEQPDDPSHQIGSLNGCPEKSTGRLVRIIEEYPLDKNAGVNSQQRHIFDPVMPGLQTAASRWLDAHFPHGRQKTLLFLSLFLTWLLAFAVLSDRSMALAKVDGAYQPVRQLSCTESLWLPGNGCGEDGENCPATSKPMAFRCPANCASVKLQEPHLVGSQRIVNQPLAIGGPVYRADSWICASAVHFGIVDDAKGGCGVLSRMGQTNTFPGSRMNGIVSVAVRTYFPQSFKFQFDSGFECHSKEQSRMLPYISIAFTMVVFLFSNTPLLPFCVAIGTGLMHSIALLGVGRSESDAPTVQSGSPNFRQTLITATIQYAPVLLCATLIYRHVVRRTLSKVAPIEKTVLWLGSFWVGLIISHDLQQKIFAVPSLVALVALHQMYYLHEEGTLPRSLALYAASLSTLAISLAFRGVPAHLLPLAFLLLPGTAVLTRPNLAYQGLLAGLLVQGLAQRGLFYSVEIFTTPTSAVDLSVVAAVAPPEVLKPVIHLNDASSNITFTWRTPVPIETDGISMLINDVERARYSFASQESDRFEWVRTPQAVPDFVRFSWVKESALLGYGDAGIWKADGFWTGIGGADISHDAKRLS</sequence>
<organism evidence="4 5">
    <name type="scientific">Truncatella angustata</name>
    <dbReference type="NCBI Taxonomy" id="152316"/>
    <lineage>
        <taxon>Eukaryota</taxon>
        <taxon>Fungi</taxon>
        <taxon>Dikarya</taxon>
        <taxon>Ascomycota</taxon>
        <taxon>Pezizomycotina</taxon>
        <taxon>Sordariomycetes</taxon>
        <taxon>Xylariomycetidae</taxon>
        <taxon>Amphisphaeriales</taxon>
        <taxon>Sporocadaceae</taxon>
        <taxon>Truncatella</taxon>
    </lineage>
</organism>
<dbReference type="AlphaFoldDB" id="A0A9P9A003"/>
<name>A0A9P9A003_9PEZI</name>
<evidence type="ECO:0000259" key="3">
    <source>
        <dbReference type="PROSITE" id="PS50820"/>
    </source>
</evidence>
<evidence type="ECO:0000313" key="4">
    <source>
        <dbReference type="EMBL" id="KAH6655539.1"/>
    </source>
</evidence>
<protein>
    <recommendedName>
        <fullName evidence="3">LCCL domain-containing protein</fullName>
    </recommendedName>
</protein>
<feature type="transmembrane region" description="Helical" evidence="2">
    <location>
        <begin position="258"/>
        <end position="274"/>
    </location>
</feature>
<reference evidence="4" key="1">
    <citation type="journal article" date="2021" name="Nat. Commun.">
        <title>Genetic determinants of endophytism in the Arabidopsis root mycobiome.</title>
        <authorList>
            <person name="Mesny F."/>
            <person name="Miyauchi S."/>
            <person name="Thiergart T."/>
            <person name="Pickel B."/>
            <person name="Atanasova L."/>
            <person name="Karlsson M."/>
            <person name="Huettel B."/>
            <person name="Barry K.W."/>
            <person name="Haridas S."/>
            <person name="Chen C."/>
            <person name="Bauer D."/>
            <person name="Andreopoulos W."/>
            <person name="Pangilinan J."/>
            <person name="LaButti K."/>
            <person name="Riley R."/>
            <person name="Lipzen A."/>
            <person name="Clum A."/>
            <person name="Drula E."/>
            <person name="Henrissat B."/>
            <person name="Kohler A."/>
            <person name="Grigoriev I.V."/>
            <person name="Martin F.M."/>
            <person name="Hacquard S."/>
        </authorList>
    </citation>
    <scope>NUCLEOTIDE SEQUENCE</scope>
    <source>
        <strain evidence="4">MPI-SDFR-AT-0073</strain>
    </source>
</reference>
<dbReference type="SMART" id="SM00603">
    <property type="entry name" value="LCCL"/>
    <property type="match status" value="1"/>
</dbReference>
<evidence type="ECO:0000256" key="1">
    <source>
        <dbReference type="SAM" id="MobiDB-lite"/>
    </source>
</evidence>
<feature type="transmembrane region" description="Helical" evidence="2">
    <location>
        <begin position="405"/>
        <end position="433"/>
    </location>
</feature>
<gene>
    <name evidence="4" type="ORF">BKA67DRAFT_561012</name>
</gene>
<dbReference type="RefSeq" id="XP_045959804.1">
    <property type="nucleotide sequence ID" value="XM_046102499.1"/>
</dbReference>
<dbReference type="InterPro" id="IPR004043">
    <property type="entry name" value="LCCL"/>
</dbReference>
<dbReference type="PROSITE" id="PS50820">
    <property type="entry name" value="LCCL"/>
    <property type="match status" value="1"/>
</dbReference>
<keyword evidence="2" id="KW-0812">Transmembrane</keyword>
<keyword evidence="5" id="KW-1185">Reference proteome</keyword>
<feature type="transmembrane region" description="Helical" evidence="2">
    <location>
        <begin position="85"/>
        <end position="102"/>
    </location>
</feature>
<dbReference type="SUPFAM" id="SSF69848">
    <property type="entry name" value="LCCL domain"/>
    <property type="match status" value="1"/>
</dbReference>
<dbReference type="Gene3D" id="2.170.130.20">
    <property type="entry name" value="LCCL-like domain"/>
    <property type="match status" value="1"/>
</dbReference>
<keyword evidence="2" id="KW-0472">Membrane</keyword>
<dbReference type="InterPro" id="IPR036609">
    <property type="entry name" value="LCCL_sf"/>
</dbReference>
<feature type="compositionally biased region" description="Polar residues" evidence="1">
    <location>
        <begin position="1"/>
        <end position="11"/>
    </location>
</feature>
<dbReference type="Pfam" id="PF03815">
    <property type="entry name" value="LCCL"/>
    <property type="match status" value="1"/>
</dbReference>
<feature type="region of interest" description="Disordered" evidence="1">
    <location>
        <begin position="1"/>
        <end position="28"/>
    </location>
</feature>
<dbReference type="PANTHER" id="PTHR31331">
    <property type="entry name" value="LCCL DOMAIN PROTEIN (AFU_ORTHOLOGUE AFUA_5G08630)"/>
    <property type="match status" value="1"/>
</dbReference>
<feature type="transmembrane region" description="Helical" evidence="2">
    <location>
        <begin position="349"/>
        <end position="369"/>
    </location>
</feature>